<evidence type="ECO:0000313" key="2">
    <source>
        <dbReference type="Proteomes" id="UP001056120"/>
    </source>
</evidence>
<dbReference type="Proteomes" id="UP001056120">
    <property type="component" value="Linkage Group LG10"/>
</dbReference>
<reference evidence="1 2" key="2">
    <citation type="journal article" date="2022" name="Mol. Ecol. Resour.">
        <title>The genomes of chicory, endive, great burdock and yacon provide insights into Asteraceae paleo-polyploidization history and plant inulin production.</title>
        <authorList>
            <person name="Fan W."/>
            <person name="Wang S."/>
            <person name="Wang H."/>
            <person name="Wang A."/>
            <person name="Jiang F."/>
            <person name="Liu H."/>
            <person name="Zhao H."/>
            <person name="Xu D."/>
            <person name="Zhang Y."/>
        </authorList>
    </citation>
    <scope>NUCLEOTIDE SEQUENCE [LARGE SCALE GENOMIC DNA]</scope>
    <source>
        <strain evidence="2">cv. Yunnan</strain>
        <tissue evidence="1">Leaves</tissue>
    </source>
</reference>
<sequence>MPNFRPQGPLQNSAPTAQLDATNNLVHHQVQPISVPEQPASPEQAQPDHAAASASSPADQTHAAHNGPSASGPTGQAQPASTPTGTTDQASSLQQSASMHKFEPTASAESPTVVPDNIHPMKT</sequence>
<name>A0ACB9I830_9ASTR</name>
<reference evidence="2" key="1">
    <citation type="journal article" date="2022" name="Mol. Ecol. Resour.">
        <title>The genomes of chicory, endive, great burdock and yacon provide insights into Asteraceae palaeo-polyploidization history and plant inulin production.</title>
        <authorList>
            <person name="Fan W."/>
            <person name="Wang S."/>
            <person name="Wang H."/>
            <person name="Wang A."/>
            <person name="Jiang F."/>
            <person name="Liu H."/>
            <person name="Zhao H."/>
            <person name="Xu D."/>
            <person name="Zhang Y."/>
        </authorList>
    </citation>
    <scope>NUCLEOTIDE SEQUENCE [LARGE SCALE GENOMIC DNA]</scope>
    <source>
        <strain evidence="2">cv. Yunnan</strain>
    </source>
</reference>
<keyword evidence="2" id="KW-1185">Reference proteome</keyword>
<organism evidence="1 2">
    <name type="scientific">Smallanthus sonchifolius</name>
    <dbReference type="NCBI Taxonomy" id="185202"/>
    <lineage>
        <taxon>Eukaryota</taxon>
        <taxon>Viridiplantae</taxon>
        <taxon>Streptophyta</taxon>
        <taxon>Embryophyta</taxon>
        <taxon>Tracheophyta</taxon>
        <taxon>Spermatophyta</taxon>
        <taxon>Magnoliopsida</taxon>
        <taxon>eudicotyledons</taxon>
        <taxon>Gunneridae</taxon>
        <taxon>Pentapetalae</taxon>
        <taxon>asterids</taxon>
        <taxon>campanulids</taxon>
        <taxon>Asterales</taxon>
        <taxon>Asteraceae</taxon>
        <taxon>Asteroideae</taxon>
        <taxon>Heliantheae alliance</taxon>
        <taxon>Millerieae</taxon>
        <taxon>Smallanthus</taxon>
    </lineage>
</organism>
<proteinExistence type="predicted"/>
<dbReference type="EMBL" id="CM042027">
    <property type="protein sequence ID" value="KAI3804150.1"/>
    <property type="molecule type" value="Genomic_DNA"/>
</dbReference>
<comment type="caution">
    <text evidence="1">The sequence shown here is derived from an EMBL/GenBank/DDBJ whole genome shotgun (WGS) entry which is preliminary data.</text>
</comment>
<evidence type="ECO:0000313" key="1">
    <source>
        <dbReference type="EMBL" id="KAI3804150.1"/>
    </source>
</evidence>
<protein>
    <submittedName>
        <fullName evidence="1">Uncharacterized protein</fullName>
    </submittedName>
</protein>
<accession>A0ACB9I830</accession>
<gene>
    <name evidence="1" type="ORF">L1987_32322</name>
</gene>